<dbReference type="Gene3D" id="3.30.572.10">
    <property type="entry name" value="Thymidylate synthase/dCMP hydroxymethylase domain"/>
    <property type="match status" value="1"/>
</dbReference>
<dbReference type="GeneID" id="14914345"/>
<dbReference type="OMA" id="WAREGIN"/>
<dbReference type="PANTHER" id="PTHR11548:SF2">
    <property type="entry name" value="THYMIDYLATE SYNTHASE"/>
    <property type="match status" value="1"/>
</dbReference>
<dbReference type="InterPro" id="IPR023451">
    <property type="entry name" value="Thymidate_synth/dCMP_Mease_dom"/>
</dbReference>
<evidence type="ECO:0000313" key="4">
    <source>
        <dbReference type="EMBL" id="ELR13809.1"/>
    </source>
</evidence>
<evidence type="ECO:0000256" key="2">
    <source>
        <dbReference type="ARBA" id="ARBA00022679"/>
    </source>
</evidence>
<dbReference type="GO" id="GO:0006231">
    <property type="term" value="P:dTMP biosynthetic process"/>
    <property type="evidence" value="ECO:0007669"/>
    <property type="project" value="TreeGrafter"/>
</dbReference>
<dbReference type="Pfam" id="PF00303">
    <property type="entry name" value="Thymidylat_synt"/>
    <property type="match status" value="1"/>
</dbReference>
<dbReference type="GO" id="GO:0032259">
    <property type="term" value="P:methylation"/>
    <property type="evidence" value="ECO:0007669"/>
    <property type="project" value="UniProtKB-KW"/>
</dbReference>
<dbReference type="VEuPathDB" id="AmoebaDB:ACA1_076620"/>
<keyword evidence="1" id="KW-0489">Methyltransferase</keyword>
<dbReference type="PANTHER" id="PTHR11548">
    <property type="entry name" value="THYMIDYLATE SYNTHASE 1"/>
    <property type="match status" value="1"/>
</dbReference>
<dbReference type="GO" id="GO:0005739">
    <property type="term" value="C:mitochondrion"/>
    <property type="evidence" value="ECO:0007669"/>
    <property type="project" value="TreeGrafter"/>
</dbReference>
<protein>
    <submittedName>
        <fullName evidence="4">Thymidylate synthase</fullName>
    </submittedName>
</protein>
<sequence length="94" mass="10445">MAGRLQDVAFGLCRTAVLIARITDKDPGSLTISMGDARIYKNHVDGMKEQIARTPSDPPRLTIGRKPMLDDVHTEDFVLTGYSLQPTIKFRMAI</sequence>
<proteinExistence type="predicted"/>
<dbReference type="SUPFAM" id="SSF55831">
    <property type="entry name" value="Thymidylate synthase/dCMP hydroxymethylase"/>
    <property type="match status" value="1"/>
</dbReference>
<keyword evidence="2" id="KW-0808">Transferase</keyword>
<dbReference type="EMBL" id="KB008074">
    <property type="protein sequence ID" value="ELR13809.1"/>
    <property type="molecule type" value="Genomic_DNA"/>
</dbReference>
<dbReference type="OrthoDB" id="766at2759"/>
<dbReference type="GO" id="GO:0005829">
    <property type="term" value="C:cytosol"/>
    <property type="evidence" value="ECO:0007669"/>
    <property type="project" value="TreeGrafter"/>
</dbReference>
<accession>L8GLU4</accession>
<name>L8GLU4_ACACF</name>
<feature type="domain" description="Thymidylate synthase/dCMP hydroxymethylase" evidence="3">
    <location>
        <begin position="17"/>
        <end position="94"/>
    </location>
</feature>
<reference evidence="4 5" key="1">
    <citation type="journal article" date="2013" name="Genome Biol.">
        <title>Genome of Acanthamoeba castellanii highlights extensive lateral gene transfer and early evolution of tyrosine kinase signaling.</title>
        <authorList>
            <person name="Clarke M."/>
            <person name="Lohan A.J."/>
            <person name="Liu B."/>
            <person name="Lagkouvardos I."/>
            <person name="Roy S."/>
            <person name="Zafar N."/>
            <person name="Bertelli C."/>
            <person name="Schilde C."/>
            <person name="Kianianmomeni A."/>
            <person name="Burglin T.R."/>
            <person name="Frech C."/>
            <person name="Turcotte B."/>
            <person name="Kopec K.O."/>
            <person name="Synnott J.M."/>
            <person name="Choo C."/>
            <person name="Paponov I."/>
            <person name="Finkler A."/>
            <person name="Soon Heng Tan C."/>
            <person name="Hutchins A.P."/>
            <person name="Weinmeier T."/>
            <person name="Rattei T."/>
            <person name="Chu J.S."/>
            <person name="Gimenez G."/>
            <person name="Irimia M."/>
            <person name="Rigden D.J."/>
            <person name="Fitzpatrick D.A."/>
            <person name="Lorenzo-Morales J."/>
            <person name="Bateman A."/>
            <person name="Chiu C.H."/>
            <person name="Tang P."/>
            <person name="Hegemann P."/>
            <person name="Fromm H."/>
            <person name="Raoult D."/>
            <person name="Greub G."/>
            <person name="Miranda-Saavedra D."/>
            <person name="Chen N."/>
            <person name="Nash P."/>
            <person name="Ginger M.L."/>
            <person name="Horn M."/>
            <person name="Schaap P."/>
            <person name="Caler L."/>
            <person name="Loftus B."/>
        </authorList>
    </citation>
    <scope>NUCLEOTIDE SEQUENCE [LARGE SCALE GENOMIC DNA]</scope>
    <source>
        <strain evidence="4 5">Neff</strain>
    </source>
</reference>
<organism evidence="4 5">
    <name type="scientific">Acanthamoeba castellanii (strain ATCC 30010 / Neff)</name>
    <dbReference type="NCBI Taxonomy" id="1257118"/>
    <lineage>
        <taxon>Eukaryota</taxon>
        <taxon>Amoebozoa</taxon>
        <taxon>Discosea</taxon>
        <taxon>Longamoebia</taxon>
        <taxon>Centramoebida</taxon>
        <taxon>Acanthamoebidae</taxon>
        <taxon>Acanthamoeba</taxon>
    </lineage>
</organism>
<evidence type="ECO:0000259" key="3">
    <source>
        <dbReference type="Pfam" id="PF00303"/>
    </source>
</evidence>
<dbReference type="GO" id="GO:0004799">
    <property type="term" value="F:thymidylate synthase activity"/>
    <property type="evidence" value="ECO:0007669"/>
    <property type="project" value="TreeGrafter"/>
</dbReference>
<dbReference type="AlphaFoldDB" id="L8GLU4"/>
<dbReference type="STRING" id="1257118.L8GLU4"/>
<evidence type="ECO:0000313" key="5">
    <source>
        <dbReference type="Proteomes" id="UP000011083"/>
    </source>
</evidence>
<gene>
    <name evidence="4" type="ORF">ACA1_076620</name>
</gene>
<dbReference type="InterPro" id="IPR036926">
    <property type="entry name" value="Thymidate_synth/dCMP_Mease_sf"/>
</dbReference>
<dbReference type="InterPro" id="IPR045097">
    <property type="entry name" value="Thymidate_synth/dCMP_Mease"/>
</dbReference>
<dbReference type="RefSeq" id="XP_004335822.1">
    <property type="nucleotide sequence ID" value="XM_004335774.1"/>
</dbReference>
<evidence type="ECO:0000256" key="1">
    <source>
        <dbReference type="ARBA" id="ARBA00022603"/>
    </source>
</evidence>
<dbReference type="KEGG" id="acan:ACA1_076620"/>
<dbReference type="Proteomes" id="UP000011083">
    <property type="component" value="Unassembled WGS sequence"/>
</dbReference>
<keyword evidence="5" id="KW-1185">Reference proteome</keyword>